<gene>
    <name evidence="2" type="ORF">V6575_17785</name>
</gene>
<dbReference type="PROSITE" id="PS51819">
    <property type="entry name" value="VOC"/>
    <property type="match status" value="1"/>
</dbReference>
<accession>A0ABU8TPU1</accession>
<evidence type="ECO:0000259" key="1">
    <source>
        <dbReference type="PROSITE" id="PS51819"/>
    </source>
</evidence>
<dbReference type="Gene3D" id="3.10.180.10">
    <property type="entry name" value="2,3-Dihydroxybiphenyl 1,2-Dioxygenase, domain 1"/>
    <property type="match status" value="1"/>
</dbReference>
<organism evidence="2 3">
    <name type="scientific">Roseibium algae</name>
    <dbReference type="NCBI Taxonomy" id="3123038"/>
    <lineage>
        <taxon>Bacteria</taxon>
        <taxon>Pseudomonadati</taxon>
        <taxon>Pseudomonadota</taxon>
        <taxon>Alphaproteobacteria</taxon>
        <taxon>Hyphomicrobiales</taxon>
        <taxon>Stappiaceae</taxon>
        <taxon>Roseibium</taxon>
    </lineage>
</organism>
<dbReference type="EMBL" id="JBAKIA010000014">
    <property type="protein sequence ID" value="MEJ8475947.1"/>
    <property type="molecule type" value="Genomic_DNA"/>
</dbReference>
<comment type="caution">
    <text evidence="2">The sequence shown here is derived from an EMBL/GenBank/DDBJ whole genome shotgun (WGS) entry which is preliminary data.</text>
</comment>
<dbReference type="CDD" id="cd06587">
    <property type="entry name" value="VOC"/>
    <property type="match status" value="1"/>
</dbReference>
<dbReference type="RefSeq" id="WP_340276236.1">
    <property type="nucleotide sequence ID" value="NZ_JBAKIA010000014.1"/>
</dbReference>
<dbReference type="InterPro" id="IPR058997">
    <property type="entry name" value="YycE-like_C"/>
</dbReference>
<dbReference type="Proteomes" id="UP001385499">
    <property type="component" value="Unassembled WGS sequence"/>
</dbReference>
<dbReference type="InterPro" id="IPR029068">
    <property type="entry name" value="Glyas_Bleomycin-R_OHBP_Dase"/>
</dbReference>
<name>A0ABU8TPU1_9HYPH</name>
<dbReference type="InterPro" id="IPR037523">
    <property type="entry name" value="VOC_core"/>
</dbReference>
<proteinExistence type="predicted"/>
<feature type="domain" description="VOC" evidence="1">
    <location>
        <begin position="9"/>
        <end position="131"/>
    </location>
</feature>
<protein>
    <submittedName>
        <fullName evidence="2">VOC family protein</fullName>
    </submittedName>
</protein>
<keyword evidence="3" id="KW-1185">Reference proteome</keyword>
<dbReference type="Pfam" id="PF22659">
    <property type="entry name" value="YycE-like_C"/>
    <property type="match status" value="1"/>
</dbReference>
<reference evidence="2 3" key="1">
    <citation type="submission" date="2024-02" db="EMBL/GenBank/DDBJ databases">
        <title>Roseibium algae sp. nov., isolated from marine alga (Grateloupia sp.), showing potential in myo-inositol conversion.</title>
        <authorList>
            <person name="Wang Y."/>
        </authorList>
    </citation>
    <scope>NUCLEOTIDE SEQUENCE [LARGE SCALE GENOMIC DNA]</scope>
    <source>
        <strain evidence="2 3">H3510</strain>
    </source>
</reference>
<evidence type="ECO:0000313" key="2">
    <source>
        <dbReference type="EMBL" id="MEJ8475947.1"/>
    </source>
</evidence>
<evidence type="ECO:0000313" key="3">
    <source>
        <dbReference type="Proteomes" id="UP001385499"/>
    </source>
</evidence>
<sequence>MNSDLPKIPILRVARPANDLATLKHFYCDGAGFSILASFADHDGFDGLVLGYPQAPWHLELVKEAGVEASRAVGSENLLVLYLPDHQEWQTAVDRMRLHGYQPAASNNPYWDVVGKTFEDPDGYRLVFQNRAWTA</sequence>
<dbReference type="InterPro" id="IPR058998">
    <property type="entry name" value="YycE-like_N"/>
</dbReference>
<dbReference type="SUPFAM" id="SSF54593">
    <property type="entry name" value="Glyoxalase/Bleomycin resistance protein/Dihydroxybiphenyl dioxygenase"/>
    <property type="match status" value="1"/>
</dbReference>
<dbReference type="Pfam" id="PF22658">
    <property type="entry name" value="YycE-like_N"/>
    <property type="match status" value="1"/>
</dbReference>